<organism evidence="3 4">
    <name type="scientific">Sodaliphilus pleomorphus</name>
    <dbReference type="NCBI Taxonomy" id="2606626"/>
    <lineage>
        <taxon>Bacteria</taxon>
        <taxon>Pseudomonadati</taxon>
        <taxon>Bacteroidota</taxon>
        <taxon>Bacteroidia</taxon>
        <taxon>Bacteroidales</taxon>
        <taxon>Muribaculaceae</taxon>
        <taxon>Sodaliphilus</taxon>
    </lineage>
</organism>
<dbReference type="AlphaFoldDB" id="A0A6L5XE62"/>
<dbReference type="InterPro" id="IPR005079">
    <property type="entry name" value="Peptidase_C45_hydrolase"/>
</dbReference>
<keyword evidence="1" id="KW-0732">Signal</keyword>
<feature type="chain" id="PRO_5026695403" description="Peptidase C45 hydrolase domain-containing protein" evidence="1">
    <location>
        <begin position="21"/>
        <end position="385"/>
    </location>
</feature>
<dbReference type="RefSeq" id="WP_154326535.1">
    <property type="nucleotide sequence ID" value="NZ_CP045696.1"/>
</dbReference>
<keyword evidence="4" id="KW-1185">Reference proteome</keyword>
<gene>
    <name evidence="3" type="ORF">FYJ29_05480</name>
</gene>
<evidence type="ECO:0000259" key="2">
    <source>
        <dbReference type="Pfam" id="PF03417"/>
    </source>
</evidence>
<feature type="domain" description="Peptidase C45 hydrolase" evidence="2">
    <location>
        <begin position="37"/>
        <end position="184"/>
    </location>
</feature>
<evidence type="ECO:0000256" key="1">
    <source>
        <dbReference type="SAM" id="SignalP"/>
    </source>
</evidence>
<dbReference type="EMBL" id="VULT01000006">
    <property type="protein sequence ID" value="MSS17214.1"/>
    <property type="molecule type" value="Genomic_DNA"/>
</dbReference>
<accession>A0A6L5XE62</accession>
<dbReference type="Proteomes" id="UP000483362">
    <property type="component" value="Unassembled WGS sequence"/>
</dbReference>
<dbReference type="Pfam" id="PF03417">
    <property type="entry name" value="AAT"/>
    <property type="match status" value="1"/>
</dbReference>
<protein>
    <recommendedName>
        <fullName evidence="2">Peptidase C45 hydrolase domain-containing protein</fullName>
    </recommendedName>
</protein>
<sequence length="385" mass="42999">MKLRNMLTLLLVACAIQALACTSAIVSGRLTANGRPLMWKNRDTNDMNNRVKRIDAHDGCYAFVGLFDARDRNDTAVWMGYNEKGFAIMNTASYNLKSDTVPEKNMDREGVLMKLALEKCATVADFEQLLNTQPKPLGVEANFGVIDAQGCGAYFETCNFSYTKYDLNDAPNGILMRTNFSMSGRTDKGMGYVRYESEKTLLAPHVARCDFTPAVFTEELSRSFYHSLLGHDFTHDTSMTWLVDQDFIPRRISTATTVIEGVVPGESPLLTTMWIGLGYPPCADVMPVWLWDGGVPIALQGQGVENHAPQCDVVNARKDSVFSITRGNGKHYLNLSKLYNAQGTGYCQVLTARNMKAYEAGYAELAKRRAQYSRLKAKPKKRRKK</sequence>
<feature type="signal peptide" evidence="1">
    <location>
        <begin position="1"/>
        <end position="20"/>
    </location>
</feature>
<dbReference type="Gene3D" id="3.60.60.10">
    <property type="entry name" value="Penicillin V Acylase, Chain A"/>
    <property type="match status" value="1"/>
</dbReference>
<comment type="caution">
    <text evidence="3">The sequence shown here is derived from an EMBL/GenBank/DDBJ whole genome shotgun (WGS) entry which is preliminary data.</text>
</comment>
<evidence type="ECO:0000313" key="4">
    <source>
        <dbReference type="Proteomes" id="UP000483362"/>
    </source>
</evidence>
<reference evidence="3 4" key="1">
    <citation type="submission" date="2019-08" db="EMBL/GenBank/DDBJ databases">
        <title>In-depth cultivation of the pig gut microbiome towards novel bacterial diversity and tailored functional studies.</title>
        <authorList>
            <person name="Wylensek D."/>
            <person name="Hitch T.C.A."/>
            <person name="Clavel T."/>
        </authorList>
    </citation>
    <scope>NUCLEOTIDE SEQUENCE [LARGE SCALE GENOMIC DNA]</scope>
    <source>
        <strain evidence="3 4">Oil-RF-744-WCA-WT-10</strain>
    </source>
</reference>
<proteinExistence type="predicted"/>
<evidence type="ECO:0000313" key="3">
    <source>
        <dbReference type="EMBL" id="MSS17214.1"/>
    </source>
</evidence>
<name>A0A6L5XE62_9BACT</name>